<dbReference type="RefSeq" id="WP_315625528.1">
    <property type="nucleotide sequence ID" value="NZ_JAUHMF010000002.1"/>
</dbReference>
<reference evidence="2 3" key="1">
    <citation type="submission" date="2023-07" db="EMBL/GenBank/DDBJ databases">
        <title>Novel species of Thermanaerothrix with wide hydrolytic capabilities.</title>
        <authorList>
            <person name="Zayulina K.S."/>
            <person name="Podosokorskaya O.A."/>
            <person name="Elcheninov A.G."/>
        </authorList>
    </citation>
    <scope>NUCLEOTIDE SEQUENCE [LARGE SCALE GENOMIC DNA]</scope>
    <source>
        <strain evidence="2 3">4228-RoL</strain>
    </source>
</reference>
<feature type="transmembrane region" description="Helical" evidence="1">
    <location>
        <begin position="103"/>
        <end position="121"/>
    </location>
</feature>
<dbReference type="Gene3D" id="1.10.1760.20">
    <property type="match status" value="1"/>
</dbReference>
<keyword evidence="1" id="KW-0472">Membrane</keyword>
<feature type="transmembrane region" description="Helical" evidence="1">
    <location>
        <begin position="48"/>
        <end position="72"/>
    </location>
</feature>
<gene>
    <name evidence="2" type="ORF">QYE77_11380</name>
</gene>
<evidence type="ECO:0000313" key="3">
    <source>
        <dbReference type="Proteomes" id="UP001254165"/>
    </source>
</evidence>
<evidence type="ECO:0000256" key="1">
    <source>
        <dbReference type="SAM" id="Phobius"/>
    </source>
</evidence>
<feature type="transmembrane region" description="Helical" evidence="1">
    <location>
        <begin position="127"/>
        <end position="146"/>
    </location>
</feature>
<comment type="caution">
    <text evidence="2">The sequence shown here is derived from an EMBL/GenBank/DDBJ whole genome shotgun (WGS) entry which is preliminary data.</text>
</comment>
<feature type="transmembrane region" description="Helical" evidence="1">
    <location>
        <begin position="16"/>
        <end position="36"/>
    </location>
</feature>
<feature type="transmembrane region" description="Helical" evidence="1">
    <location>
        <begin position="78"/>
        <end position="96"/>
    </location>
</feature>
<keyword evidence="1" id="KW-0812">Transmembrane</keyword>
<dbReference type="EMBL" id="JAUHMF010000002">
    <property type="protein sequence ID" value="MDT8898864.1"/>
    <property type="molecule type" value="Genomic_DNA"/>
</dbReference>
<proteinExistence type="predicted"/>
<protein>
    <recommendedName>
        <fullName evidence="4">ECF transporter S component</fullName>
    </recommendedName>
</protein>
<sequence>MKLIDSIKKDFNTMTLVLIPVAIAINVVIGQIVVLLRLPVYLDSIGTVLVGAICGPWAGALTGTLSNIIWGLLIDPNAFPWFPVALFIGFVSGWCAHFGLFRTWWGVVITGFLVAITAAIVSTPIAVYLYGGITASGSSFITAFLLQTGRDLVSAVLSTNFLVEPVDKIATALLAYAIIRGLSRRYLMRFPRAENVMPKQA</sequence>
<dbReference type="Proteomes" id="UP001254165">
    <property type="component" value="Unassembled WGS sequence"/>
</dbReference>
<keyword evidence="3" id="KW-1185">Reference proteome</keyword>
<keyword evidence="1" id="KW-1133">Transmembrane helix</keyword>
<accession>A0ABU3NPV2</accession>
<organism evidence="2 3">
    <name type="scientific">Thermanaerothrix solaris</name>
    <dbReference type="NCBI Taxonomy" id="3058434"/>
    <lineage>
        <taxon>Bacteria</taxon>
        <taxon>Bacillati</taxon>
        <taxon>Chloroflexota</taxon>
        <taxon>Anaerolineae</taxon>
        <taxon>Anaerolineales</taxon>
        <taxon>Anaerolineaceae</taxon>
        <taxon>Thermanaerothrix</taxon>
    </lineage>
</organism>
<name>A0ABU3NPV2_9CHLR</name>
<evidence type="ECO:0008006" key="4">
    <source>
        <dbReference type="Google" id="ProtNLM"/>
    </source>
</evidence>
<evidence type="ECO:0000313" key="2">
    <source>
        <dbReference type="EMBL" id="MDT8898864.1"/>
    </source>
</evidence>